<name>A0A8K0K986_LADFU</name>
<reference evidence="2" key="1">
    <citation type="submission" date="2013-04" db="EMBL/GenBank/DDBJ databases">
        <authorList>
            <person name="Qu J."/>
            <person name="Murali S.C."/>
            <person name="Bandaranaike D."/>
            <person name="Bellair M."/>
            <person name="Blankenburg K."/>
            <person name="Chao H."/>
            <person name="Dinh H."/>
            <person name="Doddapaneni H."/>
            <person name="Downs B."/>
            <person name="Dugan-Rocha S."/>
            <person name="Elkadiri S."/>
            <person name="Gnanaolivu R.D."/>
            <person name="Hernandez B."/>
            <person name="Javaid M."/>
            <person name="Jayaseelan J.C."/>
            <person name="Lee S."/>
            <person name="Li M."/>
            <person name="Ming W."/>
            <person name="Munidasa M."/>
            <person name="Muniz J."/>
            <person name="Nguyen L."/>
            <person name="Ongeri F."/>
            <person name="Osuji N."/>
            <person name="Pu L.-L."/>
            <person name="Puazo M."/>
            <person name="Qu C."/>
            <person name="Quiroz J."/>
            <person name="Raj R."/>
            <person name="Weissenberger G."/>
            <person name="Xin Y."/>
            <person name="Zou X."/>
            <person name="Han Y."/>
            <person name="Richards S."/>
            <person name="Worley K."/>
            <person name="Muzny D."/>
            <person name="Gibbs R."/>
        </authorList>
    </citation>
    <scope>NUCLEOTIDE SEQUENCE</scope>
    <source>
        <strain evidence="2">Sampled in the wild</strain>
    </source>
</reference>
<feature type="non-terminal residue" evidence="2">
    <location>
        <position position="167"/>
    </location>
</feature>
<feature type="region of interest" description="Disordered" evidence="1">
    <location>
        <begin position="1"/>
        <end position="27"/>
    </location>
</feature>
<evidence type="ECO:0000256" key="1">
    <source>
        <dbReference type="SAM" id="MobiDB-lite"/>
    </source>
</evidence>
<proteinExistence type="predicted"/>
<gene>
    <name evidence="2" type="ORF">J437_LFUL011066</name>
</gene>
<evidence type="ECO:0000313" key="2">
    <source>
        <dbReference type="EMBL" id="KAG8230731.1"/>
    </source>
</evidence>
<dbReference type="EMBL" id="KZ308507">
    <property type="protein sequence ID" value="KAG8230731.1"/>
    <property type="molecule type" value="Genomic_DNA"/>
</dbReference>
<sequence length="167" mass="18946">MQLQKESSPFALGDTAKSMQPSTQLGSNEIWDSKNSLYISLLRYHSRVDTFQPLPIVVENPPNPALCVMETCLEGNSNVESLCKWLIATCWNFGLHESWMIRKNKMETENTSVMNAQASDDFNHSSVNDNDGKNVAKWSHIDTVLLLEEVVHRGYFSLLSKGFFIFL</sequence>
<dbReference type="AlphaFoldDB" id="A0A8K0K986"/>
<accession>A0A8K0K986</accession>
<dbReference type="Proteomes" id="UP000792457">
    <property type="component" value="Unassembled WGS sequence"/>
</dbReference>
<comment type="caution">
    <text evidence="2">The sequence shown here is derived from an EMBL/GenBank/DDBJ whole genome shotgun (WGS) entry which is preliminary data.</text>
</comment>
<keyword evidence="3" id="KW-1185">Reference proteome</keyword>
<organism evidence="2 3">
    <name type="scientific">Ladona fulva</name>
    <name type="common">Scarce chaser dragonfly</name>
    <name type="synonym">Libellula fulva</name>
    <dbReference type="NCBI Taxonomy" id="123851"/>
    <lineage>
        <taxon>Eukaryota</taxon>
        <taxon>Metazoa</taxon>
        <taxon>Ecdysozoa</taxon>
        <taxon>Arthropoda</taxon>
        <taxon>Hexapoda</taxon>
        <taxon>Insecta</taxon>
        <taxon>Pterygota</taxon>
        <taxon>Palaeoptera</taxon>
        <taxon>Odonata</taxon>
        <taxon>Epiprocta</taxon>
        <taxon>Anisoptera</taxon>
        <taxon>Libelluloidea</taxon>
        <taxon>Libellulidae</taxon>
        <taxon>Ladona</taxon>
    </lineage>
</organism>
<protein>
    <submittedName>
        <fullName evidence="2">Uncharacterized protein</fullName>
    </submittedName>
</protein>
<evidence type="ECO:0000313" key="3">
    <source>
        <dbReference type="Proteomes" id="UP000792457"/>
    </source>
</evidence>
<reference evidence="2" key="2">
    <citation type="submission" date="2017-10" db="EMBL/GenBank/DDBJ databases">
        <title>Ladona fulva Genome sequencing and assembly.</title>
        <authorList>
            <person name="Murali S."/>
            <person name="Richards S."/>
            <person name="Bandaranaike D."/>
            <person name="Bellair M."/>
            <person name="Blankenburg K."/>
            <person name="Chao H."/>
            <person name="Dinh H."/>
            <person name="Doddapaneni H."/>
            <person name="Dugan-Rocha S."/>
            <person name="Elkadiri S."/>
            <person name="Gnanaolivu R."/>
            <person name="Hernandez B."/>
            <person name="Skinner E."/>
            <person name="Javaid M."/>
            <person name="Lee S."/>
            <person name="Li M."/>
            <person name="Ming W."/>
            <person name="Munidasa M."/>
            <person name="Muniz J."/>
            <person name="Nguyen L."/>
            <person name="Hughes D."/>
            <person name="Osuji N."/>
            <person name="Pu L.-L."/>
            <person name="Puazo M."/>
            <person name="Qu C."/>
            <person name="Quiroz J."/>
            <person name="Raj R."/>
            <person name="Weissenberger G."/>
            <person name="Xin Y."/>
            <person name="Zou X."/>
            <person name="Han Y."/>
            <person name="Worley K."/>
            <person name="Muzny D."/>
            <person name="Gibbs R."/>
        </authorList>
    </citation>
    <scope>NUCLEOTIDE SEQUENCE</scope>
    <source>
        <strain evidence="2">Sampled in the wild</strain>
    </source>
</reference>
<feature type="compositionally biased region" description="Polar residues" evidence="1">
    <location>
        <begin position="17"/>
        <end position="27"/>
    </location>
</feature>